<feature type="transmembrane region" description="Helical" evidence="1">
    <location>
        <begin position="218"/>
        <end position="238"/>
    </location>
</feature>
<evidence type="ECO:0000259" key="2">
    <source>
        <dbReference type="Pfam" id="PF00487"/>
    </source>
</evidence>
<gene>
    <name evidence="3" type="primary">desA3</name>
    <name evidence="3" type="ORF">HG15A2_45670</name>
</gene>
<dbReference type="CDD" id="cd03506">
    <property type="entry name" value="Delta6-FADS-like"/>
    <property type="match status" value="1"/>
</dbReference>
<dbReference type="Proteomes" id="UP000319852">
    <property type="component" value="Chromosome"/>
</dbReference>
<evidence type="ECO:0000313" key="3">
    <source>
        <dbReference type="EMBL" id="QDT01225.1"/>
    </source>
</evidence>
<dbReference type="InterPro" id="IPR012171">
    <property type="entry name" value="Fatty_acid_desaturase"/>
</dbReference>
<evidence type="ECO:0000313" key="4">
    <source>
        <dbReference type="Proteomes" id="UP000319852"/>
    </source>
</evidence>
<accession>A0A517N274</accession>
<proteinExistence type="predicted"/>
<keyword evidence="1" id="KW-0472">Membrane</keyword>
<dbReference type="GO" id="GO:0016020">
    <property type="term" value="C:membrane"/>
    <property type="evidence" value="ECO:0007669"/>
    <property type="project" value="TreeGrafter"/>
</dbReference>
<reference evidence="3 4" key="1">
    <citation type="submission" date="2019-02" db="EMBL/GenBank/DDBJ databases">
        <title>Deep-cultivation of Planctomycetes and their phenomic and genomic characterization uncovers novel biology.</title>
        <authorList>
            <person name="Wiegand S."/>
            <person name="Jogler M."/>
            <person name="Boedeker C."/>
            <person name="Pinto D."/>
            <person name="Vollmers J."/>
            <person name="Rivas-Marin E."/>
            <person name="Kohn T."/>
            <person name="Peeters S.H."/>
            <person name="Heuer A."/>
            <person name="Rast P."/>
            <person name="Oberbeckmann S."/>
            <person name="Bunk B."/>
            <person name="Jeske O."/>
            <person name="Meyerdierks A."/>
            <person name="Storesund J.E."/>
            <person name="Kallscheuer N."/>
            <person name="Luecker S."/>
            <person name="Lage O.M."/>
            <person name="Pohl T."/>
            <person name="Merkel B.J."/>
            <person name="Hornburger P."/>
            <person name="Mueller R.-W."/>
            <person name="Bruemmer F."/>
            <person name="Labrenz M."/>
            <person name="Spormann A.M."/>
            <person name="Op den Camp H."/>
            <person name="Overmann J."/>
            <person name="Amann R."/>
            <person name="Jetten M.S.M."/>
            <person name="Mascher T."/>
            <person name="Medema M.H."/>
            <person name="Devos D.P."/>
            <person name="Kaster A.-K."/>
            <person name="Ovreas L."/>
            <person name="Rohde M."/>
            <person name="Galperin M.Y."/>
            <person name="Jogler C."/>
        </authorList>
    </citation>
    <scope>NUCLEOTIDE SEQUENCE [LARGE SCALE GENOMIC DNA]</scope>
    <source>
        <strain evidence="3 4">HG15A2</strain>
    </source>
</reference>
<keyword evidence="3" id="KW-0560">Oxidoreductase</keyword>
<sequence length="371" mass="41528">MPSHTPIQSRIARGQLPVVRPFPSTDALFVDLKAGVHQICTPTVVQSARQRLLVKAVTICTLWIGLYGLMLAIGRDGLSVAYLAACALFAWADALVAMNVTHDANHSAMFVARRANRAVGFLTDVIGISSHVWRYVHNSRHHTYPNIEGADHDIDSGGVLRLSYDHPRRWWHRYQHLYFPLVYLLNFSAHNLRDIRMFVTGRVDQHTQLPHMTAGDRVAFCLGKLLCFLMLWALPAVVCGWTTALAGLAVIAVVFNLTLATVFQLAHIVPDALTPPEFCRAGPTNTWSEHQLATTANFATQSRSIGWLVGGLNFQIEHHLFPRLPHTCYPLVSDYVRTTCQDHGVAYVEYPTFREALRQHAVALRTLGRKD</sequence>
<feature type="domain" description="Fatty acid desaturase" evidence="2">
    <location>
        <begin position="81"/>
        <end position="350"/>
    </location>
</feature>
<dbReference type="PIRSF" id="PIRSF015921">
    <property type="entry name" value="FA_sphinglp_des"/>
    <property type="match status" value="1"/>
</dbReference>
<dbReference type="AlphaFoldDB" id="A0A517N274"/>
<dbReference type="KEGG" id="amob:HG15A2_45670"/>
<name>A0A517N274_9BACT</name>
<dbReference type="GO" id="GO:0008610">
    <property type="term" value="P:lipid biosynthetic process"/>
    <property type="evidence" value="ECO:0007669"/>
    <property type="project" value="UniProtKB-ARBA"/>
</dbReference>
<evidence type="ECO:0000256" key="1">
    <source>
        <dbReference type="SAM" id="Phobius"/>
    </source>
</evidence>
<feature type="transmembrane region" description="Helical" evidence="1">
    <location>
        <begin position="244"/>
        <end position="266"/>
    </location>
</feature>
<keyword evidence="4" id="KW-1185">Reference proteome</keyword>
<keyword evidence="1" id="KW-0812">Transmembrane</keyword>
<dbReference type="PANTHER" id="PTHR19353">
    <property type="entry name" value="FATTY ACID DESATURASE 2"/>
    <property type="match status" value="1"/>
</dbReference>
<dbReference type="GO" id="GO:0016717">
    <property type="term" value="F:oxidoreductase activity, acting on paired donors, with oxidation of a pair of donors resulting in the reduction of molecular oxygen to two molecules of water"/>
    <property type="evidence" value="ECO:0007669"/>
    <property type="project" value="TreeGrafter"/>
</dbReference>
<dbReference type="InterPro" id="IPR005804">
    <property type="entry name" value="FA_desaturase_dom"/>
</dbReference>
<feature type="transmembrane region" description="Helical" evidence="1">
    <location>
        <begin position="52"/>
        <end position="74"/>
    </location>
</feature>
<keyword evidence="1" id="KW-1133">Transmembrane helix</keyword>
<organism evidence="3 4">
    <name type="scientific">Adhaeretor mobilis</name>
    <dbReference type="NCBI Taxonomy" id="1930276"/>
    <lineage>
        <taxon>Bacteria</taxon>
        <taxon>Pseudomonadati</taxon>
        <taxon>Planctomycetota</taxon>
        <taxon>Planctomycetia</taxon>
        <taxon>Pirellulales</taxon>
        <taxon>Lacipirellulaceae</taxon>
        <taxon>Adhaeretor</taxon>
    </lineage>
</organism>
<dbReference type="OrthoDB" id="9792534at2"/>
<feature type="transmembrane region" description="Helical" evidence="1">
    <location>
        <begin position="80"/>
        <end position="100"/>
    </location>
</feature>
<dbReference type="Pfam" id="PF00487">
    <property type="entry name" value="FA_desaturase"/>
    <property type="match status" value="1"/>
</dbReference>
<protein>
    <submittedName>
        <fullName evidence="3">Stearoyl-CoA 9-desaturase</fullName>
        <ecNumber evidence="3">1.14.19.-</ecNumber>
    </submittedName>
</protein>
<dbReference type="EMBL" id="CP036263">
    <property type="protein sequence ID" value="QDT01225.1"/>
    <property type="molecule type" value="Genomic_DNA"/>
</dbReference>
<dbReference type="RefSeq" id="WP_145063270.1">
    <property type="nucleotide sequence ID" value="NZ_CP036263.1"/>
</dbReference>
<dbReference type="EC" id="1.14.19.-" evidence="3"/>
<dbReference type="PANTHER" id="PTHR19353:SF19">
    <property type="entry name" value="DELTA(5) FATTY ACID DESATURASE C-RELATED"/>
    <property type="match status" value="1"/>
</dbReference>